<protein>
    <submittedName>
        <fullName evidence="7">BMP family ABC transporter substrate-binding protein</fullName>
    </submittedName>
</protein>
<feature type="signal peptide" evidence="5">
    <location>
        <begin position="1"/>
        <end position="20"/>
    </location>
</feature>
<evidence type="ECO:0000313" key="7">
    <source>
        <dbReference type="EMBL" id="RIX52148.1"/>
    </source>
</evidence>
<dbReference type="SUPFAM" id="SSF53822">
    <property type="entry name" value="Periplasmic binding protein-like I"/>
    <property type="match status" value="1"/>
</dbReference>
<organism evidence="7 8">
    <name type="scientific">Paenibacillus nanensis</name>
    <dbReference type="NCBI Taxonomy" id="393251"/>
    <lineage>
        <taxon>Bacteria</taxon>
        <taxon>Bacillati</taxon>
        <taxon>Bacillota</taxon>
        <taxon>Bacilli</taxon>
        <taxon>Bacillales</taxon>
        <taxon>Paenibacillaceae</taxon>
        <taxon>Paenibacillus</taxon>
    </lineage>
</organism>
<evidence type="ECO:0000313" key="8">
    <source>
        <dbReference type="Proteomes" id="UP000266482"/>
    </source>
</evidence>
<name>A0A3A1UUC9_9BACL</name>
<evidence type="ECO:0000256" key="4">
    <source>
        <dbReference type="SAM" id="MobiDB-lite"/>
    </source>
</evidence>
<dbReference type="GO" id="GO:0030313">
    <property type="term" value="C:cell envelope"/>
    <property type="evidence" value="ECO:0007669"/>
    <property type="project" value="UniProtKB-SubCell"/>
</dbReference>
<dbReference type="PANTHER" id="PTHR46847">
    <property type="entry name" value="D-ALLOSE-BINDING PERIPLASMIC PROTEIN-RELATED"/>
    <property type="match status" value="1"/>
</dbReference>
<dbReference type="InterPro" id="IPR028082">
    <property type="entry name" value="Peripla_BP_I"/>
</dbReference>
<keyword evidence="3 5" id="KW-0732">Signal</keyword>
<dbReference type="AlphaFoldDB" id="A0A3A1UUC9"/>
<dbReference type="RefSeq" id="WP_119600380.1">
    <property type="nucleotide sequence ID" value="NZ_QXQA01000008.1"/>
</dbReference>
<evidence type="ECO:0000256" key="5">
    <source>
        <dbReference type="SAM" id="SignalP"/>
    </source>
</evidence>
<proteinExistence type="inferred from homology"/>
<dbReference type="CDD" id="cd20005">
    <property type="entry name" value="PBP1_ABC_sugar_binding-like"/>
    <property type="match status" value="1"/>
</dbReference>
<evidence type="ECO:0000259" key="6">
    <source>
        <dbReference type="Pfam" id="PF13407"/>
    </source>
</evidence>
<comment type="similarity">
    <text evidence="2">Belongs to the bacterial solute-binding protein 2 family.</text>
</comment>
<dbReference type="PROSITE" id="PS51257">
    <property type="entry name" value="PROKAR_LIPOPROTEIN"/>
    <property type="match status" value="1"/>
</dbReference>
<feature type="region of interest" description="Disordered" evidence="4">
    <location>
        <begin position="24"/>
        <end position="57"/>
    </location>
</feature>
<evidence type="ECO:0000256" key="1">
    <source>
        <dbReference type="ARBA" id="ARBA00004196"/>
    </source>
</evidence>
<gene>
    <name evidence="7" type="ORF">D3P08_14345</name>
</gene>
<accession>A0A3A1UUC9</accession>
<dbReference type="EMBL" id="QXQA01000008">
    <property type="protein sequence ID" value="RIX52148.1"/>
    <property type="molecule type" value="Genomic_DNA"/>
</dbReference>
<comment type="subcellular location">
    <subcellularLocation>
        <location evidence="1">Cell envelope</location>
    </subcellularLocation>
</comment>
<dbReference type="Proteomes" id="UP000266482">
    <property type="component" value="Unassembled WGS sequence"/>
</dbReference>
<evidence type="ECO:0000256" key="2">
    <source>
        <dbReference type="ARBA" id="ARBA00007639"/>
    </source>
</evidence>
<evidence type="ECO:0000256" key="3">
    <source>
        <dbReference type="ARBA" id="ARBA00022729"/>
    </source>
</evidence>
<feature type="compositionally biased region" description="Low complexity" evidence="4">
    <location>
        <begin position="30"/>
        <end position="55"/>
    </location>
</feature>
<dbReference type="Pfam" id="PF13407">
    <property type="entry name" value="Peripla_BP_4"/>
    <property type="match status" value="1"/>
</dbReference>
<reference evidence="7 8" key="1">
    <citation type="submission" date="2018-09" db="EMBL/GenBank/DDBJ databases">
        <title>Paenibacillus aracenensis nov. sp. isolated from a cave in southern Spain.</title>
        <authorList>
            <person name="Jurado V."/>
            <person name="Gutierrez-Patricio S."/>
            <person name="Gonzalez-Pimentel J.L."/>
            <person name="Miller A.Z."/>
            <person name="Laiz L."/>
            <person name="Saiz-Jimenez C."/>
        </authorList>
    </citation>
    <scope>NUCLEOTIDE SEQUENCE [LARGE SCALE GENOMIC DNA]</scope>
    <source>
        <strain evidence="7 8">DSM 22867</strain>
    </source>
</reference>
<dbReference type="PANTHER" id="PTHR46847:SF1">
    <property type="entry name" value="D-ALLOSE-BINDING PERIPLASMIC PROTEIN-RELATED"/>
    <property type="match status" value="1"/>
</dbReference>
<keyword evidence="8" id="KW-1185">Reference proteome</keyword>
<dbReference type="GO" id="GO:0030246">
    <property type="term" value="F:carbohydrate binding"/>
    <property type="evidence" value="ECO:0007669"/>
    <property type="project" value="UniProtKB-ARBA"/>
</dbReference>
<feature type="domain" description="Periplasmic binding protein" evidence="6">
    <location>
        <begin position="64"/>
        <end position="318"/>
    </location>
</feature>
<sequence>MRKSLLLLLFVVVMVISACGGGNGNGSANGGNDPSPSVSPSDSASSEPAPSSSDTPAEKMYIPLVSKGFQHQFWQAVKSGAEKAASELGVEITFEGPETESQVDKQLEMLQVALDKKPTAIGFAALDSQASIPLLQRAKDAGIPVIAFDSGVDSDIPVSLVTTDNISAAGMAADKMAELIGGEGEVAVIAHDQTSRTGIDRRDGFVNRIKEQYPNITIVDIQYGGGDHLKSTDLAKAIMQAHPNLKGFFGTNEGSAIGVINAVTEMKMEGKLTVIGYDSGKAQIDAIKNGLMAGAISQNPVGIGYETVKAAVAAAKGETVQPVIDSGFVWYDASNIDSEEVKAVIYE</sequence>
<dbReference type="Gene3D" id="3.40.50.2300">
    <property type="match status" value="2"/>
</dbReference>
<comment type="caution">
    <text evidence="7">The sequence shown here is derived from an EMBL/GenBank/DDBJ whole genome shotgun (WGS) entry which is preliminary data.</text>
</comment>
<dbReference type="InterPro" id="IPR025997">
    <property type="entry name" value="SBP_2_dom"/>
</dbReference>
<dbReference type="OrthoDB" id="9800520at2"/>
<feature type="chain" id="PRO_5039694807" evidence="5">
    <location>
        <begin position="21"/>
        <end position="347"/>
    </location>
</feature>